<dbReference type="AlphaFoldDB" id="A0A6J7SS04"/>
<feature type="domain" description="TY-Chap central" evidence="1">
    <location>
        <begin position="44"/>
        <end position="157"/>
    </location>
</feature>
<dbReference type="SUPFAM" id="SSF69635">
    <property type="entry name" value="Type III secretory system chaperone-like"/>
    <property type="match status" value="1"/>
</dbReference>
<organism evidence="2">
    <name type="scientific">freshwater metagenome</name>
    <dbReference type="NCBI Taxonomy" id="449393"/>
    <lineage>
        <taxon>unclassified sequences</taxon>
        <taxon>metagenomes</taxon>
        <taxon>ecological metagenomes</taxon>
    </lineage>
</organism>
<evidence type="ECO:0000259" key="1">
    <source>
        <dbReference type="Pfam" id="PF22551"/>
    </source>
</evidence>
<accession>A0A6J7SS04</accession>
<dbReference type="EMBL" id="CAFBQE010000001">
    <property type="protein sequence ID" value="CAB5043716.1"/>
    <property type="molecule type" value="Genomic_DNA"/>
</dbReference>
<proteinExistence type="predicted"/>
<dbReference type="Gene3D" id="3.30.1460.10">
    <property type="match status" value="1"/>
</dbReference>
<sequence>MSDKEIVAGKVERYLKEIFPSAQKKAEGQFSVAFESTRIWIYIEDGQIPKLEKTKAWHLKHDIPKILVKVWATILVGAPRSPGLFKWVATEGQNWMLGGTRVVLGDDGECTLLFVYTMSGETLDPGEFKNGVMSVATTANHLDDIAQEKFGGKRFTDLKTEDLK</sequence>
<protein>
    <submittedName>
        <fullName evidence="2">Unannotated protein</fullName>
    </submittedName>
</protein>
<reference evidence="2" key="1">
    <citation type="submission" date="2020-05" db="EMBL/GenBank/DDBJ databases">
        <authorList>
            <person name="Chiriac C."/>
            <person name="Salcher M."/>
            <person name="Ghai R."/>
            <person name="Kavagutti S V."/>
        </authorList>
    </citation>
    <scope>NUCLEOTIDE SEQUENCE</scope>
</reference>
<name>A0A6J7SS04_9ZZZZ</name>
<dbReference type="InterPro" id="IPR054343">
    <property type="entry name" value="TY-Chap_M"/>
</dbReference>
<dbReference type="Pfam" id="PF22551">
    <property type="entry name" value="TY-Chap1"/>
    <property type="match status" value="1"/>
</dbReference>
<gene>
    <name evidence="2" type="ORF">UFOPK4284_00015</name>
</gene>
<evidence type="ECO:0000313" key="2">
    <source>
        <dbReference type="EMBL" id="CAB5043716.1"/>
    </source>
</evidence>